<keyword evidence="2" id="KW-1185">Reference proteome</keyword>
<evidence type="ECO:0000313" key="2">
    <source>
        <dbReference type="Proteomes" id="UP000831880"/>
    </source>
</evidence>
<dbReference type="EMBL" id="CP095074">
    <property type="protein sequence ID" value="UOQ91519.1"/>
    <property type="molecule type" value="Genomic_DNA"/>
</dbReference>
<name>A0ABY4GU22_9BACI</name>
<dbReference type="Proteomes" id="UP000831880">
    <property type="component" value="Chromosome"/>
</dbReference>
<proteinExistence type="predicted"/>
<protein>
    <submittedName>
        <fullName evidence="1">Uncharacterized protein</fullName>
    </submittedName>
</protein>
<evidence type="ECO:0000313" key="1">
    <source>
        <dbReference type="EMBL" id="UOQ91519.1"/>
    </source>
</evidence>
<organism evidence="1 2">
    <name type="scientific">Halobacillus shinanisalinarum</name>
    <dbReference type="NCBI Taxonomy" id="2932258"/>
    <lineage>
        <taxon>Bacteria</taxon>
        <taxon>Bacillati</taxon>
        <taxon>Bacillota</taxon>
        <taxon>Bacilli</taxon>
        <taxon>Bacillales</taxon>
        <taxon>Bacillaceae</taxon>
        <taxon>Halobacillus</taxon>
    </lineage>
</organism>
<gene>
    <name evidence="1" type="ORF">MUO14_13090</name>
</gene>
<accession>A0ABY4GU22</accession>
<dbReference type="RefSeq" id="WP_244751132.1">
    <property type="nucleotide sequence ID" value="NZ_CP095074.1"/>
</dbReference>
<reference evidence="1 2" key="1">
    <citation type="submission" date="2022-04" db="EMBL/GenBank/DDBJ databases">
        <title>Halobacillus sp. isolated from saltern.</title>
        <authorList>
            <person name="Won M."/>
            <person name="Lee C.-M."/>
            <person name="Woen H.-Y."/>
            <person name="Kwon S.-W."/>
        </authorList>
    </citation>
    <scope>NUCLEOTIDE SEQUENCE [LARGE SCALE GENOMIC DNA]</scope>
    <source>
        <strain evidence="1 2">SSTM10-2</strain>
    </source>
</reference>
<sequence length="256" mass="29865">MEHIKENLTKQNTRLSGNLLITLFSIFTKKNTTPNVRDNILKLAPVVWEASPEEKKYDIGFKLDHFALHLDDATLELGNRFLEKCYGVNYKSEGTRSRELDSFLSRLSDVHYSFDNFHHEVPIAKQIKRYIIEESDILQNIEDKLIETVLICRIGNGNWYCEGVSPGAKNIYEDIIKLFNSKQINKLIKFMSETEIRNQFNMGNCVFQDKEVLGIVNLDLQEDRTREAIEFILDNIGSYKTKIFNTKELKECLRFL</sequence>